<dbReference type="InterPro" id="IPR050900">
    <property type="entry name" value="Transposase_IS3/IS150/IS904"/>
</dbReference>
<dbReference type="Gene3D" id="3.30.420.10">
    <property type="entry name" value="Ribonuclease H-like superfamily/Ribonuclease H"/>
    <property type="match status" value="1"/>
</dbReference>
<dbReference type="PROSITE" id="PS50994">
    <property type="entry name" value="INTEGRASE"/>
    <property type="match status" value="1"/>
</dbReference>
<dbReference type="PANTHER" id="PTHR46889:SF4">
    <property type="entry name" value="TRANSPOSASE INSO FOR INSERTION SEQUENCE ELEMENT IS911B-RELATED"/>
    <property type="match status" value="1"/>
</dbReference>
<dbReference type="Proteomes" id="UP000647416">
    <property type="component" value="Unassembled WGS sequence"/>
</dbReference>
<dbReference type="InterPro" id="IPR048020">
    <property type="entry name" value="Transpos_IS3"/>
</dbReference>
<name>A0A926FG63_9FIRM</name>
<dbReference type="RefSeq" id="WP_262432841.1">
    <property type="nucleotide sequence ID" value="NZ_JACRTE010000072.1"/>
</dbReference>
<feature type="domain" description="Integrase catalytic" evidence="1">
    <location>
        <begin position="85"/>
        <end position="248"/>
    </location>
</feature>
<dbReference type="GO" id="GO:0003676">
    <property type="term" value="F:nucleic acid binding"/>
    <property type="evidence" value="ECO:0007669"/>
    <property type="project" value="InterPro"/>
</dbReference>
<dbReference type="SUPFAM" id="SSF53098">
    <property type="entry name" value="Ribonuclease H-like"/>
    <property type="match status" value="1"/>
</dbReference>
<evidence type="ECO:0000313" key="3">
    <source>
        <dbReference type="Proteomes" id="UP000647416"/>
    </source>
</evidence>
<dbReference type="PANTHER" id="PTHR46889">
    <property type="entry name" value="TRANSPOSASE INSF FOR INSERTION SEQUENCE IS3B-RELATED"/>
    <property type="match status" value="1"/>
</dbReference>
<dbReference type="InterPro" id="IPR012337">
    <property type="entry name" value="RNaseH-like_sf"/>
</dbReference>
<accession>A0A926FG63</accession>
<dbReference type="GO" id="GO:0015074">
    <property type="term" value="P:DNA integration"/>
    <property type="evidence" value="ECO:0007669"/>
    <property type="project" value="InterPro"/>
</dbReference>
<protein>
    <submittedName>
        <fullName evidence="2">IS3 family transposase</fullName>
    </submittedName>
</protein>
<organism evidence="2 3">
    <name type="scientific">Qingrenia yutianensis</name>
    <dbReference type="NCBI Taxonomy" id="2763676"/>
    <lineage>
        <taxon>Bacteria</taxon>
        <taxon>Bacillati</taxon>
        <taxon>Bacillota</taxon>
        <taxon>Clostridia</taxon>
        <taxon>Eubacteriales</taxon>
        <taxon>Oscillospiraceae</taxon>
        <taxon>Qingrenia</taxon>
    </lineage>
</organism>
<dbReference type="Pfam" id="PF00665">
    <property type="entry name" value="rve"/>
    <property type="match status" value="1"/>
</dbReference>
<evidence type="ECO:0000313" key="2">
    <source>
        <dbReference type="EMBL" id="MBC8597580.1"/>
    </source>
</evidence>
<comment type="caution">
    <text evidence="2">The sequence shown here is derived from an EMBL/GenBank/DDBJ whole genome shotgun (WGS) entry which is preliminary data.</text>
</comment>
<dbReference type="AlphaFoldDB" id="A0A926FG63"/>
<evidence type="ECO:0000259" key="1">
    <source>
        <dbReference type="PROSITE" id="PS50994"/>
    </source>
</evidence>
<dbReference type="NCBIfam" id="NF033516">
    <property type="entry name" value="transpos_IS3"/>
    <property type="match status" value="1"/>
</dbReference>
<dbReference type="InterPro" id="IPR036397">
    <property type="entry name" value="RNaseH_sf"/>
</dbReference>
<keyword evidence="3" id="KW-1185">Reference proteome</keyword>
<reference evidence="2" key="1">
    <citation type="submission" date="2020-08" db="EMBL/GenBank/DDBJ databases">
        <title>Genome public.</title>
        <authorList>
            <person name="Liu C."/>
            <person name="Sun Q."/>
        </authorList>
    </citation>
    <scope>NUCLEOTIDE SEQUENCE</scope>
    <source>
        <strain evidence="2">NSJ-50</strain>
    </source>
</reference>
<proteinExistence type="predicted"/>
<sequence length="255" mass="29216">GVSARKQHEQKLLRILISFHERYPAAGLDALAAMIRKESPCSRNTAHRLMKLYNIHSIRKRAFRITTNSNHNYAVSPNILNRDFTADKPNQKWVGDITYIPTDEGWLYAAIVKDLCLKKIVGYSFSSRIDTNLTVTALKMAVNRQKTQDNLIFHSDRGVQYASAGYREALAEYNITQSMSRKGEPYDNAAAENFFSCLKCELVHHKHYRTRSEAQADIFAYIEAYYNSMRPQSALNWLSPVEYEHLLSVYAAKVA</sequence>
<gene>
    <name evidence="2" type="ORF">H8706_12035</name>
</gene>
<feature type="non-terminal residue" evidence="2">
    <location>
        <position position="1"/>
    </location>
</feature>
<dbReference type="Pfam" id="PF13333">
    <property type="entry name" value="rve_2"/>
    <property type="match status" value="1"/>
</dbReference>
<dbReference type="InterPro" id="IPR001584">
    <property type="entry name" value="Integrase_cat-core"/>
</dbReference>
<dbReference type="EMBL" id="JACRTE010000072">
    <property type="protein sequence ID" value="MBC8597580.1"/>
    <property type="molecule type" value="Genomic_DNA"/>
</dbReference>